<sequence>MTDISREAVEAAKIWLSRMNDCVLSRCDDCDGSERGISGLLDALLDRKEKLERDNRKATKLSVARLSRIQMITKAVNKAMLLIHFDETPAGDYHKGMDILDNIRRNEWDKVEAAPKALEE</sequence>
<evidence type="ECO:0000313" key="1">
    <source>
        <dbReference type="EMBL" id="QJA48203.1"/>
    </source>
</evidence>
<accession>A0A6H1ZJV3</accession>
<evidence type="ECO:0000313" key="2">
    <source>
        <dbReference type="EMBL" id="QJI02338.1"/>
    </source>
</evidence>
<dbReference type="EMBL" id="MT144075">
    <property type="protein sequence ID" value="QJA48203.1"/>
    <property type="molecule type" value="Genomic_DNA"/>
</dbReference>
<name>A0A6H1ZJV3_9ZZZZ</name>
<protein>
    <submittedName>
        <fullName evidence="1">Uncharacterized protein</fullName>
    </submittedName>
</protein>
<dbReference type="EMBL" id="MT144993">
    <property type="protein sequence ID" value="QJI02338.1"/>
    <property type="molecule type" value="Genomic_DNA"/>
</dbReference>
<organism evidence="1">
    <name type="scientific">viral metagenome</name>
    <dbReference type="NCBI Taxonomy" id="1070528"/>
    <lineage>
        <taxon>unclassified sequences</taxon>
        <taxon>metagenomes</taxon>
        <taxon>organismal metagenomes</taxon>
    </lineage>
</organism>
<dbReference type="AlphaFoldDB" id="A0A6H1ZJV3"/>
<gene>
    <name evidence="1" type="ORF">TM448A00866_0018</name>
    <name evidence="2" type="ORF">TM448B03125_0006</name>
</gene>
<proteinExistence type="predicted"/>
<reference evidence="1" key="1">
    <citation type="submission" date="2020-03" db="EMBL/GenBank/DDBJ databases">
        <title>The deep terrestrial virosphere.</title>
        <authorList>
            <person name="Holmfeldt K."/>
            <person name="Nilsson E."/>
            <person name="Simone D."/>
            <person name="Lopez-Fernandez M."/>
            <person name="Wu X."/>
            <person name="de Brujin I."/>
            <person name="Lundin D."/>
            <person name="Andersson A."/>
            <person name="Bertilsson S."/>
            <person name="Dopson M."/>
        </authorList>
    </citation>
    <scope>NUCLEOTIDE SEQUENCE</scope>
    <source>
        <strain evidence="1">TM448A00866</strain>
        <strain evidence="2">TM448B03125</strain>
    </source>
</reference>